<evidence type="ECO:0008006" key="6">
    <source>
        <dbReference type="Google" id="ProtNLM"/>
    </source>
</evidence>
<keyword evidence="3" id="KW-0341">Growth regulation</keyword>
<comment type="caution">
    <text evidence="4">The sequence shown here is derived from an EMBL/GenBank/DDBJ whole genome shotgun (WGS) entry which is preliminary data.</text>
</comment>
<proteinExistence type="inferred from homology"/>
<dbReference type="Pfam" id="PF02519">
    <property type="entry name" value="Auxin_inducible"/>
    <property type="match status" value="1"/>
</dbReference>
<evidence type="ECO:0000313" key="4">
    <source>
        <dbReference type="EMBL" id="TXG68192.1"/>
    </source>
</evidence>
<evidence type="ECO:0000313" key="5">
    <source>
        <dbReference type="Proteomes" id="UP000323000"/>
    </source>
</evidence>
<dbReference type="AlphaFoldDB" id="A0A5C7IHJ6"/>
<dbReference type="PANTHER" id="PTHR31374">
    <property type="entry name" value="AUXIN-INDUCED PROTEIN-LIKE-RELATED"/>
    <property type="match status" value="1"/>
</dbReference>
<dbReference type="OrthoDB" id="754837at2759"/>
<organism evidence="4 5">
    <name type="scientific">Acer yangbiense</name>
    <dbReference type="NCBI Taxonomy" id="1000413"/>
    <lineage>
        <taxon>Eukaryota</taxon>
        <taxon>Viridiplantae</taxon>
        <taxon>Streptophyta</taxon>
        <taxon>Embryophyta</taxon>
        <taxon>Tracheophyta</taxon>
        <taxon>Spermatophyta</taxon>
        <taxon>Magnoliopsida</taxon>
        <taxon>eudicotyledons</taxon>
        <taxon>Gunneridae</taxon>
        <taxon>Pentapetalae</taxon>
        <taxon>rosids</taxon>
        <taxon>malvids</taxon>
        <taxon>Sapindales</taxon>
        <taxon>Sapindaceae</taxon>
        <taxon>Hippocastanoideae</taxon>
        <taxon>Acereae</taxon>
        <taxon>Acer</taxon>
    </lineage>
</organism>
<accession>A0A5C7IHJ6</accession>
<dbReference type="InterPro" id="IPR003676">
    <property type="entry name" value="SAUR_fam"/>
</dbReference>
<dbReference type="GO" id="GO:0009733">
    <property type="term" value="P:response to auxin"/>
    <property type="evidence" value="ECO:0007669"/>
    <property type="project" value="InterPro"/>
</dbReference>
<dbReference type="Proteomes" id="UP000323000">
    <property type="component" value="Chromosome 2"/>
</dbReference>
<comment type="similarity">
    <text evidence="1">Belongs to the ARG7 family.</text>
</comment>
<evidence type="ECO:0000256" key="3">
    <source>
        <dbReference type="ARBA" id="ARBA00022604"/>
    </source>
</evidence>
<sequence>MIMGVRSSKLKKNINITPRGYVPICCGDETRRFMVHRKALAEADFLELLCKAAEEYDFCHDGVLRIPYEAKEFEEWMINYKKIAKTKGQIDII</sequence>
<protein>
    <recommendedName>
        <fullName evidence="6">Auxin-responsive protein</fullName>
    </recommendedName>
</protein>
<keyword evidence="2" id="KW-0217">Developmental protein</keyword>
<evidence type="ECO:0000256" key="2">
    <source>
        <dbReference type="ARBA" id="ARBA00022473"/>
    </source>
</evidence>
<name>A0A5C7IHJ6_9ROSI</name>
<dbReference type="PANTHER" id="PTHR31374:SF32">
    <property type="entry name" value="SAUR FAMILY PROTEIN"/>
    <property type="match status" value="1"/>
</dbReference>
<gene>
    <name evidence="4" type="ORF">EZV62_003127</name>
</gene>
<dbReference type="EMBL" id="VAHF01000002">
    <property type="protein sequence ID" value="TXG68192.1"/>
    <property type="molecule type" value="Genomic_DNA"/>
</dbReference>
<keyword evidence="5" id="KW-1185">Reference proteome</keyword>
<evidence type="ECO:0000256" key="1">
    <source>
        <dbReference type="ARBA" id="ARBA00006974"/>
    </source>
</evidence>
<reference evidence="5" key="1">
    <citation type="journal article" date="2019" name="Gigascience">
        <title>De novo genome assembly of the endangered Acer yangbiense, a plant species with extremely small populations endemic to Yunnan Province, China.</title>
        <authorList>
            <person name="Yang J."/>
            <person name="Wariss H.M."/>
            <person name="Tao L."/>
            <person name="Zhang R."/>
            <person name="Yun Q."/>
            <person name="Hollingsworth P."/>
            <person name="Dao Z."/>
            <person name="Luo G."/>
            <person name="Guo H."/>
            <person name="Ma Y."/>
            <person name="Sun W."/>
        </authorList>
    </citation>
    <scope>NUCLEOTIDE SEQUENCE [LARGE SCALE GENOMIC DNA]</scope>
    <source>
        <strain evidence="5">cv. Malutang</strain>
    </source>
</reference>